<evidence type="ECO:0000313" key="1">
    <source>
        <dbReference type="EMBL" id="KAH3737735.1"/>
    </source>
</evidence>
<comment type="caution">
    <text evidence="1">The sequence shown here is derived from an EMBL/GenBank/DDBJ whole genome shotgun (WGS) entry which is preliminary data.</text>
</comment>
<evidence type="ECO:0000313" key="2">
    <source>
        <dbReference type="Proteomes" id="UP000828390"/>
    </source>
</evidence>
<organism evidence="1 2">
    <name type="scientific">Dreissena polymorpha</name>
    <name type="common">Zebra mussel</name>
    <name type="synonym">Mytilus polymorpha</name>
    <dbReference type="NCBI Taxonomy" id="45954"/>
    <lineage>
        <taxon>Eukaryota</taxon>
        <taxon>Metazoa</taxon>
        <taxon>Spiralia</taxon>
        <taxon>Lophotrochozoa</taxon>
        <taxon>Mollusca</taxon>
        <taxon>Bivalvia</taxon>
        <taxon>Autobranchia</taxon>
        <taxon>Heteroconchia</taxon>
        <taxon>Euheterodonta</taxon>
        <taxon>Imparidentia</taxon>
        <taxon>Neoheterodontei</taxon>
        <taxon>Myida</taxon>
        <taxon>Dreissenoidea</taxon>
        <taxon>Dreissenidae</taxon>
        <taxon>Dreissena</taxon>
    </lineage>
</organism>
<sequence length="72" mass="8352">MGSDHLPQQVTLYNYIAQGTDAQCSKEHKWSKITELKEHLSPLYRYLNTKANSTQPQRKRLNFGTELSICLQ</sequence>
<accession>A0A9D4D486</accession>
<dbReference type="Proteomes" id="UP000828390">
    <property type="component" value="Unassembled WGS sequence"/>
</dbReference>
<proteinExistence type="predicted"/>
<name>A0A9D4D486_DREPO</name>
<dbReference type="EMBL" id="JAIWYP010000011">
    <property type="protein sequence ID" value="KAH3737735.1"/>
    <property type="molecule type" value="Genomic_DNA"/>
</dbReference>
<keyword evidence="2" id="KW-1185">Reference proteome</keyword>
<reference evidence="1" key="2">
    <citation type="submission" date="2020-11" db="EMBL/GenBank/DDBJ databases">
        <authorList>
            <person name="McCartney M.A."/>
            <person name="Auch B."/>
            <person name="Kono T."/>
            <person name="Mallez S."/>
            <person name="Becker A."/>
            <person name="Gohl D.M."/>
            <person name="Silverstein K.A.T."/>
            <person name="Koren S."/>
            <person name="Bechman K.B."/>
            <person name="Herman A."/>
            <person name="Abrahante J.E."/>
            <person name="Garbe J."/>
        </authorList>
    </citation>
    <scope>NUCLEOTIDE SEQUENCE</scope>
    <source>
        <strain evidence="1">Duluth1</strain>
        <tissue evidence="1">Whole animal</tissue>
    </source>
</reference>
<reference evidence="1" key="1">
    <citation type="journal article" date="2019" name="bioRxiv">
        <title>The Genome of the Zebra Mussel, Dreissena polymorpha: A Resource for Invasive Species Research.</title>
        <authorList>
            <person name="McCartney M.A."/>
            <person name="Auch B."/>
            <person name="Kono T."/>
            <person name="Mallez S."/>
            <person name="Zhang Y."/>
            <person name="Obille A."/>
            <person name="Becker A."/>
            <person name="Abrahante J.E."/>
            <person name="Garbe J."/>
            <person name="Badalamenti J.P."/>
            <person name="Herman A."/>
            <person name="Mangelson H."/>
            <person name="Liachko I."/>
            <person name="Sullivan S."/>
            <person name="Sone E.D."/>
            <person name="Koren S."/>
            <person name="Silverstein K.A.T."/>
            <person name="Beckman K.B."/>
            <person name="Gohl D.M."/>
        </authorList>
    </citation>
    <scope>NUCLEOTIDE SEQUENCE</scope>
    <source>
        <strain evidence="1">Duluth1</strain>
        <tissue evidence="1">Whole animal</tissue>
    </source>
</reference>
<protein>
    <submittedName>
        <fullName evidence="1">Uncharacterized protein</fullName>
    </submittedName>
</protein>
<dbReference type="AlphaFoldDB" id="A0A9D4D486"/>
<gene>
    <name evidence="1" type="ORF">DPMN_044329</name>
</gene>